<dbReference type="PROSITE" id="PS50262">
    <property type="entry name" value="G_PROTEIN_RECEP_F1_2"/>
    <property type="match status" value="1"/>
</dbReference>
<evidence type="ECO:0000259" key="11">
    <source>
        <dbReference type="PROSITE" id="PS50262"/>
    </source>
</evidence>
<dbReference type="PANTHER" id="PTHR24230">
    <property type="entry name" value="G-PROTEIN COUPLED RECEPTOR"/>
    <property type="match status" value="1"/>
</dbReference>
<dbReference type="EMBL" id="CAJOBB010026980">
    <property type="protein sequence ID" value="CAF4419833.1"/>
    <property type="molecule type" value="Genomic_DNA"/>
</dbReference>
<evidence type="ECO:0000256" key="4">
    <source>
        <dbReference type="ARBA" id="ARBA00022989"/>
    </source>
</evidence>
<reference evidence="12" key="1">
    <citation type="submission" date="2021-02" db="EMBL/GenBank/DDBJ databases">
        <authorList>
            <person name="Nowell W R."/>
        </authorList>
    </citation>
    <scope>NUCLEOTIDE SEQUENCE</scope>
</reference>
<dbReference type="AlphaFoldDB" id="A0A820QIM9"/>
<feature type="non-terminal residue" evidence="12">
    <location>
        <position position="143"/>
    </location>
</feature>
<feature type="non-terminal residue" evidence="12">
    <location>
        <position position="1"/>
    </location>
</feature>
<evidence type="ECO:0000256" key="10">
    <source>
        <dbReference type="SAM" id="Phobius"/>
    </source>
</evidence>
<evidence type="ECO:0000313" key="13">
    <source>
        <dbReference type="Proteomes" id="UP000663868"/>
    </source>
</evidence>
<feature type="domain" description="G-protein coupled receptors family 1 profile" evidence="11">
    <location>
        <begin position="1"/>
        <end position="143"/>
    </location>
</feature>
<protein>
    <recommendedName>
        <fullName evidence="11">G-protein coupled receptors family 1 profile domain-containing protein</fullName>
    </recommendedName>
</protein>
<evidence type="ECO:0000256" key="2">
    <source>
        <dbReference type="ARBA" id="ARBA00022475"/>
    </source>
</evidence>
<feature type="transmembrane region" description="Helical" evidence="10">
    <location>
        <begin position="7"/>
        <end position="30"/>
    </location>
</feature>
<dbReference type="Gene3D" id="1.20.1070.10">
    <property type="entry name" value="Rhodopsin 7-helix transmembrane proteins"/>
    <property type="match status" value="1"/>
</dbReference>
<evidence type="ECO:0000256" key="8">
    <source>
        <dbReference type="ARBA" id="ARBA00023224"/>
    </source>
</evidence>
<feature type="region of interest" description="Disordered" evidence="9">
    <location>
        <begin position="122"/>
        <end position="143"/>
    </location>
</feature>
<keyword evidence="6 10" id="KW-0472">Membrane</keyword>
<evidence type="ECO:0000256" key="6">
    <source>
        <dbReference type="ARBA" id="ARBA00023136"/>
    </source>
</evidence>
<keyword evidence="4 10" id="KW-1133">Transmembrane helix</keyword>
<dbReference type="InterPro" id="IPR000276">
    <property type="entry name" value="GPCR_Rhodpsn"/>
</dbReference>
<proteinExistence type="predicted"/>
<dbReference type="GO" id="GO:0007218">
    <property type="term" value="P:neuropeptide signaling pathway"/>
    <property type="evidence" value="ECO:0007669"/>
    <property type="project" value="TreeGrafter"/>
</dbReference>
<gene>
    <name evidence="12" type="ORF">KXQ929_LOCUS52118</name>
</gene>
<dbReference type="Proteomes" id="UP000663868">
    <property type="component" value="Unassembled WGS sequence"/>
</dbReference>
<evidence type="ECO:0000256" key="7">
    <source>
        <dbReference type="ARBA" id="ARBA00023170"/>
    </source>
</evidence>
<name>A0A820QIM9_9BILA</name>
<keyword evidence="2" id="KW-1003">Cell membrane</keyword>
<comment type="subcellular location">
    <subcellularLocation>
        <location evidence="1">Cell membrane</location>
        <topology evidence="1">Multi-pass membrane protein</topology>
    </subcellularLocation>
</comment>
<feature type="transmembrane region" description="Helical" evidence="10">
    <location>
        <begin position="56"/>
        <end position="82"/>
    </location>
</feature>
<dbReference type="SUPFAM" id="SSF81321">
    <property type="entry name" value="Family A G protein-coupled receptor-like"/>
    <property type="match status" value="1"/>
</dbReference>
<dbReference type="InterPro" id="IPR017452">
    <property type="entry name" value="GPCR_Rhodpsn_7TM"/>
</dbReference>
<comment type="caution">
    <text evidence="12">The sequence shown here is derived from an EMBL/GenBank/DDBJ whole genome shotgun (WGS) entry which is preliminary data.</text>
</comment>
<evidence type="ECO:0000256" key="1">
    <source>
        <dbReference type="ARBA" id="ARBA00004651"/>
    </source>
</evidence>
<dbReference type="GO" id="GO:0005886">
    <property type="term" value="C:plasma membrane"/>
    <property type="evidence" value="ECO:0007669"/>
    <property type="project" value="UniProtKB-SubCell"/>
</dbReference>
<evidence type="ECO:0000256" key="5">
    <source>
        <dbReference type="ARBA" id="ARBA00023040"/>
    </source>
</evidence>
<keyword evidence="8" id="KW-0807">Transducer</keyword>
<sequence length="143" mass="16300">LKAGQSRVLYLCGGAWVLAGLLSTPNAFLFHLHVNGSVRYCTAVFNHQSTPTLRRIYLTFISLVVYFMPFLVLVFCYALIFVKLLCREHDQQEWSTNKQSPSSCCSSSWKTKMITFTNIMNSKTDRNSSSSRSSFSDHTIRLK</sequence>
<keyword evidence="5" id="KW-0297">G-protein coupled receptor</keyword>
<evidence type="ECO:0000256" key="3">
    <source>
        <dbReference type="ARBA" id="ARBA00022692"/>
    </source>
</evidence>
<accession>A0A820QIM9</accession>
<keyword evidence="7" id="KW-0675">Receptor</keyword>
<keyword evidence="3 10" id="KW-0812">Transmembrane</keyword>
<organism evidence="12 13">
    <name type="scientific">Adineta steineri</name>
    <dbReference type="NCBI Taxonomy" id="433720"/>
    <lineage>
        <taxon>Eukaryota</taxon>
        <taxon>Metazoa</taxon>
        <taxon>Spiralia</taxon>
        <taxon>Gnathifera</taxon>
        <taxon>Rotifera</taxon>
        <taxon>Eurotatoria</taxon>
        <taxon>Bdelloidea</taxon>
        <taxon>Adinetida</taxon>
        <taxon>Adinetidae</taxon>
        <taxon>Adineta</taxon>
    </lineage>
</organism>
<dbReference type="Pfam" id="PF00001">
    <property type="entry name" value="7tm_1"/>
    <property type="match status" value="1"/>
</dbReference>
<evidence type="ECO:0000313" key="12">
    <source>
        <dbReference type="EMBL" id="CAF4419833.1"/>
    </source>
</evidence>
<evidence type="ECO:0000256" key="9">
    <source>
        <dbReference type="SAM" id="MobiDB-lite"/>
    </source>
</evidence>
<dbReference type="GO" id="GO:0008528">
    <property type="term" value="F:G protein-coupled peptide receptor activity"/>
    <property type="evidence" value="ECO:0007669"/>
    <property type="project" value="TreeGrafter"/>
</dbReference>